<dbReference type="PANTHER" id="PTHR11639">
    <property type="entry name" value="S100 CALCIUM-BINDING PROTEIN"/>
    <property type="match status" value="1"/>
</dbReference>
<name>A0A3Q2ZXM1_KRYMA</name>
<dbReference type="Proteomes" id="UP000264800">
    <property type="component" value="Unplaced"/>
</dbReference>
<dbReference type="OMA" id="TYMHHAS"/>
<dbReference type="InterPro" id="IPR013787">
    <property type="entry name" value="S100_Ca-bd_sub"/>
</dbReference>
<keyword evidence="5" id="KW-1185">Reference proteome</keyword>
<reference evidence="4" key="1">
    <citation type="submission" date="2025-08" db="UniProtKB">
        <authorList>
            <consortium name="Ensembl"/>
        </authorList>
    </citation>
    <scope>IDENTIFICATION</scope>
</reference>
<protein>
    <submittedName>
        <fullName evidence="4">Protein S100-B-like</fullName>
    </submittedName>
</protein>
<feature type="domain" description="EF-hand" evidence="3">
    <location>
        <begin position="47"/>
        <end position="82"/>
    </location>
</feature>
<dbReference type="Ensembl" id="ENSKMAT00000003152.1">
    <property type="protein sequence ID" value="ENSKMAP00000003089.1"/>
    <property type="gene ID" value="ENSKMAG00000002363.1"/>
</dbReference>
<dbReference type="PANTHER" id="PTHR11639:SF126">
    <property type="entry name" value="S100 CALCIUM-BINDING PROTEIN W"/>
    <property type="match status" value="1"/>
</dbReference>
<dbReference type="SUPFAM" id="SSF47473">
    <property type="entry name" value="EF-hand"/>
    <property type="match status" value="1"/>
</dbReference>
<dbReference type="GeneTree" id="ENSGT01140000282871"/>
<dbReference type="Pfam" id="PF13499">
    <property type="entry name" value="EF-hand_7"/>
    <property type="match status" value="1"/>
</dbReference>
<dbReference type="GeneID" id="108241077"/>
<dbReference type="PROSITE" id="PS50222">
    <property type="entry name" value="EF_HAND_2"/>
    <property type="match status" value="2"/>
</dbReference>
<evidence type="ECO:0000256" key="1">
    <source>
        <dbReference type="ARBA" id="ARBA00022723"/>
    </source>
</evidence>
<dbReference type="AlphaFoldDB" id="A0A3Q2ZXM1"/>
<dbReference type="KEGG" id="kmr:108241077"/>
<dbReference type="InterPro" id="IPR002048">
    <property type="entry name" value="EF_hand_dom"/>
</dbReference>
<dbReference type="RefSeq" id="XP_037836477.1">
    <property type="nucleotide sequence ID" value="XM_037980549.1"/>
</dbReference>
<dbReference type="GO" id="GO:0048306">
    <property type="term" value="F:calcium-dependent protein binding"/>
    <property type="evidence" value="ECO:0007669"/>
    <property type="project" value="TreeGrafter"/>
</dbReference>
<dbReference type="InterPro" id="IPR011992">
    <property type="entry name" value="EF-hand-dom_pair"/>
</dbReference>
<dbReference type="InterPro" id="IPR018247">
    <property type="entry name" value="EF_Hand_1_Ca_BS"/>
</dbReference>
<feature type="domain" description="EF-hand" evidence="3">
    <location>
        <begin position="20"/>
        <end position="40"/>
    </location>
</feature>
<organism evidence="4 5">
    <name type="scientific">Kryptolebias marmoratus</name>
    <name type="common">Mangrove killifish</name>
    <name type="synonym">Rivulus marmoratus</name>
    <dbReference type="NCBI Taxonomy" id="37003"/>
    <lineage>
        <taxon>Eukaryota</taxon>
        <taxon>Metazoa</taxon>
        <taxon>Chordata</taxon>
        <taxon>Craniata</taxon>
        <taxon>Vertebrata</taxon>
        <taxon>Euteleostomi</taxon>
        <taxon>Actinopterygii</taxon>
        <taxon>Neopterygii</taxon>
        <taxon>Teleostei</taxon>
        <taxon>Neoteleostei</taxon>
        <taxon>Acanthomorphata</taxon>
        <taxon>Ovalentaria</taxon>
        <taxon>Atherinomorphae</taxon>
        <taxon>Cyprinodontiformes</taxon>
        <taxon>Rivulidae</taxon>
        <taxon>Kryptolebias</taxon>
    </lineage>
</organism>
<dbReference type="PROSITE" id="PS00018">
    <property type="entry name" value="EF_HAND_1"/>
    <property type="match status" value="1"/>
</dbReference>
<dbReference type="Gene3D" id="1.10.238.10">
    <property type="entry name" value="EF-hand"/>
    <property type="match status" value="1"/>
</dbReference>
<keyword evidence="2" id="KW-0106">Calcium</keyword>
<dbReference type="GO" id="GO:0048471">
    <property type="term" value="C:perinuclear region of cytoplasm"/>
    <property type="evidence" value="ECO:0007669"/>
    <property type="project" value="TreeGrafter"/>
</dbReference>
<dbReference type="GO" id="GO:0005615">
    <property type="term" value="C:extracellular space"/>
    <property type="evidence" value="ECO:0007669"/>
    <property type="project" value="TreeGrafter"/>
</dbReference>
<dbReference type="SMART" id="SM00054">
    <property type="entry name" value="EFh"/>
    <property type="match status" value="2"/>
</dbReference>
<dbReference type="RefSeq" id="XP_017280485.1">
    <property type="nucleotide sequence ID" value="XM_017424996.3"/>
</dbReference>
<dbReference type="GO" id="GO:0005509">
    <property type="term" value="F:calcium ion binding"/>
    <property type="evidence" value="ECO:0007669"/>
    <property type="project" value="InterPro"/>
</dbReference>
<proteinExistence type="predicted"/>
<evidence type="ECO:0000259" key="3">
    <source>
        <dbReference type="PROSITE" id="PS50222"/>
    </source>
</evidence>
<dbReference type="SMART" id="SM01394">
    <property type="entry name" value="S_100"/>
    <property type="match status" value="1"/>
</dbReference>
<keyword evidence="1" id="KW-0479">Metal-binding</keyword>
<reference evidence="4" key="2">
    <citation type="submission" date="2025-09" db="UniProtKB">
        <authorList>
            <consortium name="Ensembl"/>
        </authorList>
    </citation>
    <scope>IDENTIFICATION</scope>
</reference>
<evidence type="ECO:0000256" key="2">
    <source>
        <dbReference type="ARBA" id="ARBA00022837"/>
    </source>
</evidence>
<evidence type="ECO:0000313" key="4">
    <source>
        <dbReference type="Ensembl" id="ENSKMAP00000003089.1"/>
    </source>
</evidence>
<sequence length="98" mass="11250">MARIENAIKALVDAFVEHSNGDGKLSKDELMNMMKKEIQNPEIKAKLCSADFDKAMERMDKDRDGEINFREFMKCVCCMACRCYHKKTGMCQEDAGCR</sequence>
<evidence type="ECO:0000313" key="5">
    <source>
        <dbReference type="Proteomes" id="UP000264800"/>
    </source>
</evidence>
<accession>A0A3Q2ZXM1</accession>
<dbReference type="OrthoDB" id="26525at2759"/>